<evidence type="ECO:0000313" key="2">
    <source>
        <dbReference type="EMBL" id="EDP49015.1"/>
    </source>
</evidence>
<evidence type="ECO:0000256" key="1">
    <source>
        <dbReference type="SAM" id="SignalP"/>
    </source>
</evidence>
<name>B0YAH2_ASPFC</name>
<sequence>MRFTQLLIAAGTASLALAARLKSKTKRTSVFQFGSNESGAEFGSGTIPGVPGKDCIWLNTTAIGIMKEAGTRVEHLPCAISHGASSTTSLEALMRCTWLVWSLYTNYITSTGAYALIDPRTLADSNYGEFAYEYYLKVFRAIFSKVELYGNVDGEGDCYGDCFEYELDNRGNRDVYCSCTVLGSMGSLGLNGADDLCIPYICQVQNAYVRSVLNVVVGPSPGNRCYNPSFRTGGLKMRRMRLSGSHYGWIQAREPKTVEIGLCWSGTHSLVDQHRMRL</sequence>
<dbReference type="EMBL" id="DS499600">
    <property type="protein sequence ID" value="EDP49015.1"/>
    <property type="molecule type" value="Genomic_DNA"/>
</dbReference>
<keyword evidence="1" id="KW-0732">Signal</keyword>
<dbReference type="AlphaFoldDB" id="B0YAH2"/>
<feature type="signal peptide" evidence="1">
    <location>
        <begin position="1"/>
        <end position="18"/>
    </location>
</feature>
<proteinExistence type="predicted"/>
<dbReference type="Proteomes" id="UP000001699">
    <property type="component" value="Unassembled WGS sequence"/>
</dbReference>
<keyword evidence="3" id="KW-1185">Reference proteome</keyword>
<protein>
    <submittedName>
        <fullName evidence="2">Uncharacterized protein</fullName>
    </submittedName>
</protein>
<evidence type="ECO:0000313" key="3">
    <source>
        <dbReference type="Proteomes" id="UP000001699"/>
    </source>
</evidence>
<feature type="chain" id="PRO_5002758349" evidence="1">
    <location>
        <begin position="19"/>
        <end position="278"/>
    </location>
</feature>
<dbReference type="VEuPathDB" id="FungiDB:AFUB_084660"/>
<reference evidence="2 3" key="1">
    <citation type="journal article" date="2008" name="PLoS Genet.">
        <title>Genomic islands in the pathogenic filamentous fungus Aspergillus fumigatus.</title>
        <authorList>
            <person name="Fedorova N.D."/>
            <person name="Khaldi N."/>
            <person name="Joardar V.S."/>
            <person name="Maiti R."/>
            <person name="Amedeo P."/>
            <person name="Anderson M.J."/>
            <person name="Crabtree J."/>
            <person name="Silva J.C."/>
            <person name="Badger J.H."/>
            <person name="Albarraq A."/>
            <person name="Angiuoli S."/>
            <person name="Bussey H."/>
            <person name="Bowyer P."/>
            <person name="Cotty P.J."/>
            <person name="Dyer P.S."/>
            <person name="Egan A."/>
            <person name="Galens K."/>
            <person name="Fraser-Liggett C.M."/>
            <person name="Haas B.J."/>
            <person name="Inman J.M."/>
            <person name="Kent R."/>
            <person name="Lemieux S."/>
            <person name="Malavazi I."/>
            <person name="Orvis J."/>
            <person name="Roemer T."/>
            <person name="Ronning C.M."/>
            <person name="Sundaram J.P."/>
            <person name="Sutton G."/>
            <person name="Turner G."/>
            <person name="Venter J.C."/>
            <person name="White O.R."/>
            <person name="Whitty B.R."/>
            <person name="Youngman P."/>
            <person name="Wolfe K.H."/>
            <person name="Goldman G.H."/>
            <person name="Wortman J.R."/>
            <person name="Jiang B."/>
            <person name="Denning D.W."/>
            <person name="Nierman W.C."/>
        </authorList>
    </citation>
    <scope>NUCLEOTIDE SEQUENCE [LARGE SCALE GENOMIC DNA]</scope>
    <source>
        <strain evidence="3">CBS 144.89 / FGSC A1163 / CEA10</strain>
    </source>
</reference>
<dbReference type="HOGENOM" id="CLU_1001063_0_0_1"/>
<gene>
    <name evidence="2" type="ORF">AFUB_084660</name>
</gene>
<accession>B0YAH2</accession>
<organism evidence="2 3">
    <name type="scientific">Aspergillus fumigatus (strain CBS 144.89 / FGSC A1163 / CEA10)</name>
    <name type="common">Neosartorya fumigata</name>
    <dbReference type="NCBI Taxonomy" id="451804"/>
    <lineage>
        <taxon>Eukaryota</taxon>
        <taxon>Fungi</taxon>
        <taxon>Dikarya</taxon>
        <taxon>Ascomycota</taxon>
        <taxon>Pezizomycotina</taxon>
        <taxon>Eurotiomycetes</taxon>
        <taxon>Eurotiomycetidae</taxon>
        <taxon>Eurotiales</taxon>
        <taxon>Aspergillaceae</taxon>
        <taxon>Aspergillus</taxon>
        <taxon>Aspergillus subgen. Fumigati</taxon>
    </lineage>
</organism>